<evidence type="ECO:0000313" key="2">
    <source>
        <dbReference type="EMBL" id="UOQ67005.1"/>
    </source>
</evidence>
<dbReference type="EMBL" id="CP095061">
    <property type="protein sequence ID" value="UOQ67005.1"/>
    <property type="molecule type" value="Genomic_DNA"/>
</dbReference>
<dbReference type="PROSITE" id="PS51186">
    <property type="entry name" value="GNAT"/>
    <property type="match status" value="1"/>
</dbReference>
<keyword evidence="3" id="KW-1185">Reference proteome</keyword>
<dbReference type="Gene3D" id="3.40.630.30">
    <property type="match status" value="1"/>
</dbReference>
<accession>A0ABY4G7W9</accession>
<dbReference type="Pfam" id="PF13302">
    <property type="entry name" value="Acetyltransf_3"/>
    <property type="match status" value="1"/>
</dbReference>
<dbReference type="Proteomes" id="UP000830401">
    <property type="component" value="Chromosome"/>
</dbReference>
<name>A0ABY4G7W9_9BACT</name>
<dbReference type="PANTHER" id="PTHR43792">
    <property type="entry name" value="GNAT FAMILY, PUTATIVE (AFU_ORTHOLOGUE AFUA_3G00765)-RELATED-RELATED"/>
    <property type="match status" value="1"/>
</dbReference>
<proteinExistence type="predicted"/>
<dbReference type="PANTHER" id="PTHR43792:SF16">
    <property type="entry name" value="N-ACETYLTRANSFERASE DOMAIN-CONTAINING PROTEIN"/>
    <property type="match status" value="1"/>
</dbReference>
<protein>
    <submittedName>
        <fullName evidence="2">GNAT family N-acetyltransferase</fullName>
    </submittedName>
</protein>
<dbReference type="RefSeq" id="WP_245121836.1">
    <property type="nucleotide sequence ID" value="NZ_CP095061.1"/>
</dbReference>
<gene>
    <name evidence="2" type="ORF">MUN86_03605</name>
</gene>
<dbReference type="SUPFAM" id="SSF55729">
    <property type="entry name" value="Acyl-CoA N-acyltransferases (Nat)"/>
    <property type="match status" value="1"/>
</dbReference>
<evidence type="ECO:0000313" key="3">
    <source>
        <dbReference type="Proteomes" id="UP000830401"/>
    </source>
</evidence>
<feature type="domain" description="N-acetyltransferase" evidence="1">
    <location>
        <begin position="10"/>
        <end position="173"/>
    </location>
</feature>
<dbReference type="InterPro" id="IPR000182">
    <property type="entry name" value="GNAT_dom"/>
</dbReference>
<reference evidence="2" key="1">
    <citation type="submission" date="2022-04" db="EMBL/GenBank/DDBJ databases">
        <title>Hymenobacter sp. isolated from the air.</title>
        <authorList>
            <person name="Won M."/>
            <person name="Lee C.-M."/>
            <person name="Woen H.-Y."/>
            <person name="Kwon S.-W."/>
        </authorList>
    </citation>
    <scope>NUCLEOTIDE SEQUENCE</scope>
    <source>
        <strain evidence="2">5420S-77</strain>
    </source>
</reference>
<organism evidence="2 3">
    <name type="scientific">Hymenobacter volaticus</name>
    <dbReference type="NCBI Taxonomy" id="2932254"/>
    <lineage>
        <taxon>Bacteria</taxon>
        <taxon>Pseudomonadati</taxon>
        <taxon>Bacteroidota</taxon>
        <taxon>Cytophagia</taxon>
        <taxon>Cytophagales</taxon>
        <taxon>Hymenobacteraceae</taxon>
        <taxon>Hymenobacter</taxon>
    </lineage>
</organism>
<sequence>MKIFAETERLLLRELLPTDAPGMYALDSDPAVHRYLGNNPVQTIEQSQETIAFIRKQYTENGIGRWAVIQKATNEFIGWVGLKLVREPINNHVDFYDVGYRFIRQHWGQGFATEAAQASVTYGFEVLEAPMLYAIADMQNVASRAVLAKVGLRHVAVFDYEGVPTAWLEARRPSLNEG</sequence>
<dbReference type="InterPro" id="IPR016181">
    <property type="entry name" value="Acyl_CoA_acyltransferase"/>
</dbReference>
<dbReference type="InterPro" id="IPR051531">
    <property type="entry name" value="N-acetyltransferase"/>
</dbReference>
<evidence type="ECO:0000259" key="1">
    <source>
        <dbReference type="PROSITE" id="PS51186"/>
    </source>
</evidence>